<name>A0A844FBT8_CLOSV</name>
<accession>A0A844FBT8</accession>
<dbReference type="Proteomes" id="UP000462363">
    <property type="component" value="Unassembled WGS sequence"/>
</dbReference>
<dbReference type="RefSeq" id="WP_004608615.1">
    <property type="nucleotide sequence ID" value="NZ_AP024846.1"/>
</dbReference>
<organism evidence="2 3">
    <name type="scientific">Clostridium scindens (strain JCM 10418 / VPI 12708)</name>
    <dbReference type="NCBI Taxonomy" id="29347"/>
    <lineage>
        <taxon>Bacteria</taxon>
        <taxon>Bacillati</taxon>
        <taxon>Bacillota</taxon>
        <taxon>Clostridia</taxon>
        <taxon>Lachnospirales</taxon>
        <taxon>Lachnospiraceae</taxon>
    </lineage>
</organism>
<protein>
    <submittedName>
        <fullName evidence="2">DUF3343 domain-containing protein</fullName>
    </submittedName>
</protein>
<reference evidence="2 3" key="1">
    <citation type="submission" date="2019-08" db="EMBL/GenBank/DDBJ databases">
        <title>In-depth cultivation of the pig gut microbiome towards novel bacterial diversity and tailored functional studies.</title>
        <authorList>
            <person name="Wylensek D."/>
            <person name="Hitch T.C.A."/>
            <person name="Clavel T."/>
        </authorList>
    </citation>
    <scope>NUCLEOTIDE SEQUENCE [LARGE SCALE GENOMIC DNA]</scope>
    <source>
        <strain evidence="2 3">BL-389-WT-3D</strain>
    </source>
</reference>
<sequence length="89" mass="10037">MGRPEYYYIMAFDTTTDAMQAERHAKERIKAAIMPIPGAISSGCGLALRFMEEDEESILAFCKDAPVNGHLYKLFTQKVDGHHPVFLIM</sequence>
<feature type="domain" description="Putative Se/S carrier protein-like" evidence="1">
    <location>
        <begin position="7"/>
        <end position="67"/>
    </location>
</feature>
<gene>
    <name evidence="2" type="ORF">FYJ37_10040</name>
</gene>
<dbReference type="GeneID" id="62695780"/>
<evidence type="ECO:0000313" key="3">
    <source>
        <dbReference type="Proteomes" id="UP000462363"/>
    </source>
</evidence>
<dbReference type="InterPro" id="IPR021778">
    <property type="entry name" value="Se/S_carrier-like"/>
</dbReference>
<evidence type="ECO:0000313" key="2">
    <source>
        <dbReference type="EMBL" id="MSS40681.1"/>
    </source>
</evidence>
<dbReference type="EMBL" id="VUMB01000018">
    <property type="protein sequence ID" value="MSS40681.1"/>
    <property type="molecule type" value="Genomic_DNA"/>
</dbReference>
<evidence type="ECO:0000259" key="1">
    <source>
        <dbReference type="Pfam" id="PF11823"/>
    </source>
</evidence>
<dbReference type="AlphaFoldDB" id="A0A844FBT8"/>
<comment type="caution">
    <text evidence="2">The sequence shown here is derived from an EMBL/GenBank/DDBJ whole genome shotgun (WGS) entry which is preliminary data.</text>
</comment>
<dbReference type="Pfam" id="PF11823">
    <property type="entry name" value="Se_S_carrier"/>
    <property type="match status" value="1"/>
</dbReference>
<proteinExistence type="predicted"/>